<reference evidence="3 4" key="1">
    <citation type="submission" date="2017-07" db="EMBL/GenBank/DDBJ databases">
        <title>Mechanisms for carbon and nitrogen cycling indicate functional differentiation within the Candidate Phyla Radiation.</title>
        <authorList>
            <person name="Danczak R.E."/>
            <person name="Johnston M.D."/>
            <person name="Kenah C."/>
            <person name="Slattery M."/>
            <person name="Wrighton K.C."/>
            <person name="Wilkins M.J."/>
        </authorList>
    </citation>
    <scope>NUCLEOTIDE SEQUENCE [LARGE SCALE GENOMIC DNA]</scope>
    <source>
        <strain evidence="3">Licking1014_7</strain>
    </source>
</reference>
<organism evidence="3 4">
    <name type="scientific">Candidatus Berkelbacteria bacterium Licking1014_7</name>
    <dbReference type="NCBI Taxonomy" id="2017147"/>
    <lineage>
        <taxon>Bacteria</taxon>
        <taxon>Candidatus Berkelbacteria</taxon>
    </lineage>
</organism>
<dbReference type="EMBL" id="VMGK01000015">
    <property type="protein sequence ID" value="TSC92711.1"/>
    <property type="molecule type" value="Genomic_DNA"/>
</dbReference>
<sequence>MNIIITGGAGFIGSHVVDRYLKAGHSVAVIDNLSTGSVKNLNPRAKFYKLDLKNHSQLDKIFKREKPEIVNHHAAQAEVRRSVDDPIFDAQTNIIGGLNILHCCVKYKVKKIIYANTGGALYGAAPSAKLPVREDYPIKPESPYGMSKYTFENYLELYSKLFVLKYTSLRYANIYGPRQNPQGEAGVVAIFIGLMLANQSPKIFGDGRQTRDYLFVADVAQANVLALTRARNQKINLGTAQQTSVNQIYKMIAAEIGFTGKPIYSPAIKGEIRRASQNWDLAKKKLGWSPKVDLATGIKKTLKKKHSRPDLDNPFFALVN</sequence>
<comment type="caution">
    <text evidence="3">The sequence shown here is derived from an EMBL/GenBank/DDBJ whole genome shotgun (WGS) entry which is preliminary data.</text>
</comment>
<evidence type="ECO:0000313" key="3">
    <source>
        <dbReference type="EMBL" id="TSC92711.1"/>
    </source>
</evidence>
<dbReference type="InterPro" id="IPR036291">
    <property type="entry name" value="NAD(P)-bd_dom_sf"/>
</dbReference>
<evidence type="ECO:0000256" key="1">
    <source>
        <dbReference type="ARBA" id="ARBA00007637"/>
    </source>
</evidence>
<evidence type="ECO:0000313" key="4">
    <source>
        <dbReference type="Proteomes" id="UP000315689"/>
    </source>
</evidence>
<dbReference type="PANTHER" id="PTHR43000">
    <property type="entry name" value="DTDP-D-GLUCOSE 4,6-DEHYDRATASE-RELATED"/>
    <property type="match status" value="1"/>
</dbReference>
<comment type="similarity">
    <text evidence="1">Belongs to the NAD(P)-dependent epimerase/dehydratase family.</text>
</comment>
<protein>
    <submittedName>
        <fullName evidence="3">UDP-glucose 4-epimerase</fullName>
    </submittedName>
</protein>
<dbReference type="SUPFAM" id="SSF51735">
    <property type="entry name" value="NAD(P)-binding Rossmann-fold domains"/>
    <property type="match status" value="1"/>
</dbReference>
<dbReference type="Gene3D" id="3.90.25.10">
    <property type="entry name" value="UDP-galactose 4-epimerase, domain 1"/>
    <property type="match status" value="1"/>
</dbReference>
<name>A0A554LIM3_9BACT</name>
<gene>
    <name evidence="3" type="ORF">CEN89_497</name>
</gene>
<accession>A0A554LIM3</accession>
<proteinExistence type="inferred from homology"/>
<feature type="domain" description="NAD-dependent epimerase/dehydratase" evidence="2">
    <location>
        <begin position="3"/>
        <end position="238"/>
    </location>
</feature>
<dbReference type="AlphaFoldDB" id="A0A554LIM3"/>
<dbReference type="Proteomes" id="UP000315689">
    <property type="component" value="Unassembled WGS sequence"/>
</dbReference>
<dbReference type="Pfam" id="PF01370">
    <property type="entry name" value="Epimerase"/>
    <property type="match status" value="1"/>
</dbReference>
<evidence type="ECO:0000259" key="2">
    <source>
        <dbReference type="Pfam" id="PF01370"/>
    </source>
</evidence>
<dbReference type="InterPro" id="IPR001509">
    <property type="entry name" value="Epimerase_deHydtase"/>
</dbReference>
<dbReference type="Gene3D" id="3.40.50.720">
    <property type="entry name" value="NAD(P)-binding Rossmann-like Domain"/>
    <property type="match status" value="1"/>
</dbReference>